<evidence type="ECO:0000313" key="2">
    <source>
        <dbReference type="Proteomes" id="UP001150217"/>
    </source>
</evidence>
<gene>
    <name evidence="1" type="ORF">C8R41DRAFT_919725</name>
</gene>
<organism evidence="1 2">
    <name type="scientific">Lentinula lateritia</name>
    <dbReference type="NCBI Taxonomy" id="40482"/>
    <lineage>
        <taxon>Eukaryota</taxon>
        <taxon>Fungi</taxon>
        <taxon>Dikarya</taxon>
        <taxon>Basidiomycota</taxon>
        <taxon>Agaricomycotina</taxon>
        <taxon>Agaricomycetes</taxon>
        <taxon>Agaricomycetidae</taxon>
        <taxon>Agaricales</taxon>
        <taxon>Marasmiineae</taxon>
        <taxon>Omphalotaceae</taxon>
        <taxon>Lentinula</taxon>
    </lineage>
</organism>
<accession>A0ABQ8VG66</accession>
<name>A0ABQ8VG66_9AGAR</name>
<comment type="caution">
    <text evidence="1">The sequence shown here is derived from an EMBL/GenBank/DDBJ whole genome shotgun (WGS) entry which is preliminary data.</text>
</comment>
<reference evidence="1" key="1">
    <citation type="submission" date="2022-08" db="EMBL/GenBank/DDBJ databases">
        <title>A Global Phylogenomic Analysis of the Shiitake Genus Lentinula.</title>
        <authorList>
            <consortium name="DOE Joint Genome Institute"/>
            <person name="Sierra-Patev S."/>
            <person name="Min B."/>
            <person name="Naranjo-Ortiz M."/>
            <person name="Looney B."/>
            <person name="Konkel Z."/>
            <person name="Slot J.C."/>
            <person name="Sakamoto Y."/>
            <person name="Steenwyk J.L."/>
            <person name="Rokas A."/>
            <person name="Carro J."/>
            <person name="Camarero S."/>
            <person name="Ferreira P."/>
            <person name="Molpeceres G."/>
            <person name="Ruiz-Duenas F.J."/>
            <person name="Serrano A."/>
            <person name="Henrissat B."/>
            <person name="Drula E."/>
            <person name="Hughes K.W."/>
            <person name="Mata J.L."/>
            <person name="Ishikawa N.K."/>
            <person name="Vargas-Isla R."/>
            <person name="Ushijima S."/>
            <person name="Smith C.A."/>
            <person name="Ahrendt S."/>
            <person name="Andreopoulos W."/>
            <person name="He G."/>
            <person name="Labutti K."/>
            <person name="Lipzen A."/>
            <person name="Ng V."/>
            <person name="Riley R."/>
            <person name="Sandor L."/>
            <person name="Barry K."/>
            <person name="Martinez A.T."/>
            <person name="Xiao Y."/>
            <person name="Gibbons J.G."/>
            <person name="Terashima K."/>
            <person name="Grigoriev I.V."/>
            <person name="Hibbett D.S."/>
        </authorList>
    </citation>
    <scope>NUCLEOTIDE SEQUENCE</scope>
    <source>
        <strain evidence="1">RHP3577 ss4</strain>
    </source>
</reference>
<proteinExistence type="predicted"/>
<keyword evidence="2" id="KW-1185">Reference proteome</keyword>
<dbReference type="EMBL" id="JANVFT010000036">
    <property type="protein sequence ID" value="KAJ4493250.1"/>
    <property type="molecule type" value="Genomic_DNA"/>
</dbReference>
<sequence>MPISIPDRAVKKRTQFFYEHSTDFPLHRLGLLYNTDGGIDSVPVPVVTQNNDPVRTAAEYVYAEFWIRPAFNVLSTDRAIFDRTSQHTFHCLDGRGIQSSFTVFTESQEIPSTQERRRNTAIQQLLHAGHALRGHVLVVKHCSHGRLLLDVGAWDRLISNDILRQMYDLSTYTPENLPLPPDAGVLC</sequence>
<evidence type="ECO:0008006" key="3">
    <source>
        <dbReference type="Google" id="ProtNLM"/>
    </source>
</evidence>
<dbReference type="Proteomes" id="UP001150217">
    <property type="component" value="Unassembled WGS sequence"/>
</dbReference>
<protein>
    <recommendedName>
        <fullName evidence="3">Fungal-type protein kinase domain-containing protein</fullName>
    </recommendedName>
</protein>
<evidence type="ECO:0000313" key="1">
    <source>
        <dbReference type="EMBL" id="KAJ4493250.1"/>
    </source>
</evidence>